<feature type="non-terminal residue" evidence="2">
    <location>
        <position position="1"/>
    </location>
</feature>
<dbReference type="EMBL" id="QJKJ01005603">
    <property type="protein sequence ID" value="RDX89702.1"/>
    <property type="molecule type" value="Genomic_DNA"/>
</dbReference>
<reference evidence="2" key="1">
    <citation type="submission" date="2018-05" db="EMBL/GenBank/DDBJ databases">
        <title>Draft genome of Mucuna pruriens seed.</title>
        <authorList>
            <person name="Nnadi N.E."/>
            <person name="Vos R."/>
            <person name="Hasami M.H."/>
            <person name="Devisetty U.K."/>
            <person name="Aguiy J.C."/>
        </authorList>
    </citation>
    <scope>NUCLEOTIDE SEQUENCE [LARGE SCALE GENOMIC DNA]</scope>
    <source>
        <strain evidence="2">JCA_2017</strain>
    </source>
</reference>
<accession>A0A371GGK8</accession>
<dbReference type="Proteomes" id="UP000257109">
    <property type="component" value="Unassembled WGS sequence"/>
</dbReference>
<keyword evidence="1" id="KW-0812">Transmembrane</keyword>
<evidence type="ECO:0000313" key="2">
    <source>
        <dbReference type="EMBL" id="RDX89702.1"/>
    </source>
</evidence>
<organism evidence="2 3">
    <name type="scientific">Mucuna pruriens</name>
    <name type="common">Velvet bean</name>
    <name type="synonym">Dolichos pruriens</name>
    <dbReference type="NCBI Taxonomy" id="157652"/>
    <lineage>
        <taxon>Eukaryota</taxon>
        <taxon>Viridiplantae</taxon>
        <taxon>Streptophyta</taxon>
        <taxon>Embryophyta</taxon>
        <taxon>Tracheophyta</taxon>
        <taxon>Spermatophyta</taxon>
        <taxon>Magnoliopsida</taxon>
        <taxon>eudicotyledons</taxon>
        <taxon>Gunneridae</taxon>
        <taxon>Pentapetalae</taxon>
        <taxon>rosids</taxon>
        <taxon>fabids</taxon>
        <taxon>Fabales</taxon>
        <taxon>Fabaceae</taxon>
        <taxon>Papilionoideae</taxon>
        <taxon>50 kb inversion clade</taxon>
        <taxon>NPAAA clade</taxon>
        <taxon>indigoferoid/millettioid clade</taxon>
        <taxon>Phaseoleae</taxon>
        <taxon>Mucuna</taxon>
    </lineage>
</organism>
<protein>
    <submittedName>
        <fullName evidence="2">Uncharacterized protein</fullName>
    </submittedName>
</protein>
<comment type="caution">
    <text evidence="2">The sequence shown here is derived from an EMBL/GenBank/DDBJ whole genome shotgun (WGS) entry which is preliminary data.</text>
</comment>
<keyword evidence="1" id="KW-1133">Transmembrane helix</keyword>
<evidence type="ECO:0000256" key="1">
    <source>
        <dbReference type="SAM" id="Phobius"/>
    </source>
</evidence>
<gene>
    <name evidence="2" type="ORF">CR513_28547</name>
</gene>
<sequence length="62" mass="7372">MSLLRSYLYFANIFKMKKVLILPLSKVIMGLVKNIEFIIIFPVQELLNRMVLWKGKIDIFKI</sequence>
<evidence type="ECO:0000313" key="3">
    <source>
        <dbReference type="Proteomes" id="UP000257109"/>
    </source>
</evidence>
<dbReference type="AlphaFoldDB" id="A0A371GGK8"/>
<proteinExistence type="predicted"/>
<keyword evidence="1" id="KW-0472">Membrane</keyword>
<feature type="transmembrane region" description="Helical" evidence="1">
    <location>
        <begin position="20"/>
        <end position="43"/>
    </location>
</feature>
<keyword evidence="3" id="KW-1185">Reference proteome</keyword>
<name>A0A371GGK8_MUCPR</name>